<evidence type="ECO:0000256" key="16">
    <source>
        <dbReference type="PIRSR" id="PIRSR000386-1"/>
    </source>
</evidence>
<dbReference type="Pfam" id="PF01746">
    <property type="entry name" value="tRNA_m1G_MT"/>
    <property type="match status" value="1"/>
</dbReference>
<evidence type="ECO:0000256" key="1">
    <source>
        <dbReference type="ARBA" id="ARBA00002634"/>
    </source>
</evidence>
<organism evidence="19">
    <name type="scientific">Acetithermum autotrophicum</name>
    <dbReference type="NCBI Taxonomy" id="1446466"/>
    <lineage>
        <taxon>Bacteria</taxon>
        <taxon>Candidatus Bipolaricaulota</taxon>
        <taxon>Candidatus Acetithermum</taxon>
    </lineage>
</organism>
<reference evidence="19" key="1">
    <citation type="journal article" date="2005" name="Environ. Microbiol.">
        <title>Genetic and functional properties of uncultivated thermophilic crenarchaeotes from a subsurface gold mine as revealed by analysis of genome fragments.</title>
        <authorList>
            <person name="Nunoura T."/>
            <person name="Hirayama H."/>
            <person name="Takami H."/>
            <person name="Oida H."/>
            <person name="Nishi S."/>
            <person name="Shimamura S."/>
            <person name="Suzuki Y."/>
            <person name="Inagaki F."/>
            <person name="Takai K."/>
            <person name="Nealson K.H."/>
            <person name="Horikoshi K."/>
        </authorList>
    </citation>
    <scope>NUCLEOTIDE SEQUENCE</scope>
</reference>
<dbReference type="NCBIfam" id="NF000648">
    <property type="entry name" value="PRK00026.1"/>
    <property type="match status" value="1"/>
</dbReference>
<name>H5STB2_ACEAU</name>
<dbReference type="InterPro" id="IPR029028">
    <property type="entry name" value="Alpha/beta_knot_MTases"/>
</dbReference>
<dbReference type="GO" id="GO:0002939">
    <property type="term" value="P:tRNA N1-guanine methylation"/>
    <property type="evidence" value="ECO:0007669"/>
    <property type="project" value="TreeGrafter"/>
</dbReference>
<dbReference type="InterPro" id="IPR023148">
    <property type="entry name" value="tRNA_m1G_MeTrfase_C_sf"/>
</dbReference>
<dbReference type="InterPro" id="IPR016009">
    <property type="entry name" value="tRNA_MeTrfase_TRMD/TRM10"/>
</dbReference>
<evidence type="ECO:0000256" key="4">
    <source>
        <dbReference type="ARBA" id="ARBA00011738"/>
    </source>
</evidence>
<dbReference type="Gene3D" id="3.40.1280.10">
    <property type="match status" value="1"/>
</dbReference>
<evidence type="ECO:0000256" key="15">
    <source>
        <dbReference type="HAMAP-Rule" id="MF_00605"/>
    </source>
</evidence>
<evidence type="ECO:0000256" key="6">
    <source>
        <dbReference type="ARBA" id="ARBA00014679"/>
    </source>
</evidence>
<reference evidence="19" key="2">
    <citation type="journal article" date="2012" name="PLoS ONE">
        <title>A Deeply Branching Thermophilic Bacterium with an Ancient Acetyl-CoA Pathway Dominates a Subsurface Ecosystem.</title>
        <authorList>
            <person name="Takami H."/>
            <person name="Noguchi H."/>
            <person name="Takaki Y."/>
            <person name="Uchiyama I."/>
            <person name="Toyoda A."/>
            <person name="Nishi S."/>
            <person name="Chee G.-J."/>
            <person name="Arai W."/>
            <person name="Nunoura T."/>
            <person name="Itoh T."/>
            <person name="Hattori M."/>
            <person name="Takai K."/>
        </authorList>
    </citation>
    <scope>NUCLEOTIDE SEQUENCE</scope>
</reference>
<evidence type="ECO:0000256" key="14">
    <source>
        <dbReference type="ARBA" id="ARBA00047783"/>
    </source>
</evidence>
<evidence type="ECO:0000256" key="8">
    <source>
        <dbReference type="ARBA" id="ARBA00022603"/>
    </source>
</evidence>
<keyword evidence="11 15" id="KW-0819">tRNA processing</keyword>
<protein>
    <recommendedName>
        <fullName evidence="6 15">tRNA (guanine-N(1)-)-methyltransferase</fullName>
        <ecNumber evidence="5 15">2.1.1.228</ecNumber>
    </recommendedName>
    <alternativeName>
        <fullName evidence="12 15">M1G-methyltransferase</fullName>
    </alternativeName>
    <alternativeName>
        <fullName evidence="13 15">tRNA [GM37] methyltransferase</fullName>
    </alternativeName>
</protein>
<dbReference type="Gene3D" id="1.10.1270.20">
    <property type="entry name" value="tRNA(m1g37)methyltransferase, domain 2"/>
    <property type="match status" value="1"/>
</dbReference>
<evidence type="ECO:0000256" key="17">
    <source>
        <dbReference type="RuleBase" id="RU003464"/>
    </source>
</evidence>
<accession>H5STB2</accession>
<dbReference type="PANTHER" id="PTHR46417">
    <property type="entry name" value="TRNA (GUANINE-N(1)-)-METHYLTRANSFERASE"/>
    <property type="match status" value="1"/>
</dbReference>
<dbReference type="CDD" id="cd18080">
    <property type="entry name" value="TrmD-like"/>
    <property type="match status" value="1"/>
</dbReference>
<comment type="subcellular location">
    <subcellularLocation>
        <location evidence="2 15 17">Cytoplasm</location>
    </subcellularLocation>
</comment>
<evidence type="ECO:0000256" key="13">
    <source>
        <dbReference type="ARBA" id="ARBA00033392"/>
    </source>
</evidence>
<dbReference type="GO" id="GO:0005829">
    <property type="term" value="C:cytosol"/>
    <property type="evidence" value="ECO:0007669"/>
    <property type="project" value="TreeGrafter"/>
</dbReference>
<dbReference type="InterPro" id="IPR029026">
    <property type="entry name" value="tRNA_m1G_MTases_N"/>
</dbReference>
<comment type="subunit">
    <text evidence="4 15 17">Homodimer.</text>
</comment>
<dbReference type="PIRSF" id="PIRSF000386">
    <property type="entry name" value="tRNA_mtase"/>
    <property type="match status" value="1"/>
</dbReference>
<feature type="domain" description="tRNA methyltransferase TRMD/TRM10-type" evidence="18">
    <location>
        <begin position="1"/>
        <end position="226"/>
    </location>
</feature>
<comment type="catalytic activity">
    <reaction evidence="14 15 17">
        <text>guanosine(37) in tRNA + S-adenosyl-L-methionine = N(1)-methylguanosine(37) in tRNA + S-adenosyl-L-homocysteine + H(+)</text>
        <dbReference type="Rhea" id="RHEA:36899"/>
        <dbReference type="Rhea" id="RHEA-COMP:10145"/>
        <dbReference type="Rhea" id="RHEA-COMP:10147"/>
        <dbReference type="ChEBI" id="CHEBI:15378"/>
        <dbReference type="ChEBI" id="CHEBI:57856"/>
        <dbReference type="ChEBI" id="CHEBI:59789"/>
        <dbReference type="ChEBI" id="CHEBI:73542"/>
        <dbReference type="ChEBI" id="CHEBI:74269"/>
        <dbReference type="EC" id="2.1.1.228"/>
    </reaction>
</comment>
<evidence type="ECO:0000256" key="10">
    <source>
        <dbReference type="ARBA" id="ARBA00022691"/>
    </source>
</evidence>
<evidence type="ECO:0000256" key="11">
    <source>
        <dbReference type="ARBA" id="ARBA00022694"/>
    </source>
</evidence>
<dbReference type="GO" id="GO:0052906">
    <property type="term" value="F:tRNA (guanine(37)-N1)-methyltransferase activity"/>
    <property type="evidence" value="ECO:0007669"/>
    <property type="project" value="UniProtKB-UniRule"/>
</dbReference>
<dbReference type="HAMAP" id="MF_00605">
    <property type="entry name" value="TrmD"/>
    <property type="match status" value="1"/>
</dbReference>
<evidence type="ECO:0000259" key="18">
    <source>
        <dbReference type="Pfam" id="PF01746"/>
    </source>
</evidence>
<dbReference type="SUPFAM" id="SSF75217">
    <property type="entry name" value="alpha/beta knot"/>
    <property type="match status" value="1"/>
</dbReference>
<keyword evidence="9 15" id="KW-0808">Transferase</keyword>
<evidence type="ECO:0000313" key="19">
    <source>
        <dbReference type="EMBL" id="BAL59762.1"/>
    </source>
</evidence>
<evidence type="ECO:0000256" key="7">
    <source>
        <dbReference type="ARBA" id="ARBA00022490"/>
    </source>
</evidence>
<feature type="binding site" evidence="15 16">
    <location>
        <position position="113"/>
    </location>
    <ligand>
        <name>S-adenosyl-L-methionine</name>
        <dbReference type="ChEBI" id="CHEBI:59789"/>
    </ligand>
</feature>
<keyword evidence="10 15" id="KW-0949">S-adenosyl-L-methionine</keyword>
<evidence type="ECO:0000256" key="3">
    <source>
        <dbReference type="ARBA" id="ARBA00007630"/>
    </source>
</evidence>
<dbReference type="InterPro" id="IPR002649">
    <property type="entry name" value="tRNA_m1G_MeTrfase_TrmD"/>
</dbReference>
<keyword evidence="8 15" id="KW-0489">Methyltransferase</keyword>
<comment type="function">
    <text evidence="1 15 17">Specifically methylates guanosine-37 in various tRNAs.</text>
</comment>
<dbReference type="EMBL" id="AP011803">
    <property type="protein sequence ID" value="BAL59762.1"/>
    <property type="molecule type" value="Genomic_DNA"/>
</dbReference>
<evidence type="ECO:0000256" key="2">
    <source>
        <dbReference type="ARBA" id="ARBA00004496"/>
    </source>
</evidence>
<evidence type="ECO:0000256" key="9">
    <source>
        <dbReference type="ARBA" id="ARBA00022679"/>
    </source>
</evidence>
<dbReference type="FunFam" id="3.40.1280.10:FF:000001">
    <property type="entry name" value="tRNA (guanine-N(1)-)-methyltransferase"/>
    <property type="match status" value="1"/>
</dbReference>
<dbReference type="NCBIfam" id="TIGR00088">
    <property type="entry name" value="trmD"/>
    <property type="match status" value="1"/>
</dbReference>
<dbReference type="EC" id="2.1.1.228" evidence="5 15"/>
<evidence type="ECO:0000256" key="5">
    <source>
        <dbReference type="ARBA" id="ARBA00012807"/>
    </source>
</evidence>
<proteinExistence type="inferred from homology"/>
<dbReference type="PANTHER" id="PTHR46417:SF1">
    <property type="entry name" value="TRNA (GUANINE-N(1)-)-METHYLTRANSFERASE"/>
    <property type="match status" value="1"/>
</dbReference>
<evidence type="ECO:0000256" key="12">
    <source>
        <dbReference type="ARBA" id="ARBA00029736"/>
    </source>
</evidence>
<keyword evidence="7 15" id="KW-0963">Cytoplasm</keyword>
<dbReference type="AlphaFoldDB" id="H5STB2"/>
<feature type="binding site" evidence="15 16">
    <location>
        <begin position="132"/>
        <end position="137"/>
    </location>
    <ligand>
        <name>S-adenosyl-L-methionine</name>
        <dbReference type="ChEBI" id="CHEBI:59789"/>
    </ligand>
</feature>
<sequence>MRVDIVTIFPQMLTGFFEAGVIGAARQAGLVQIYLHNLRDFTTDKHKQVDDRPYGGGPGMVLKPEPFFRAVEFIKSQLTVAPRVILLSAQGKLFTQQVAKELAQEHAMILLCGRYEGVDERVLALCTDELSIGDYVLSGGEAAAAVVTECVARLIPGVIGTQESLEHDSFYRERLLGPPQYTRPPEFRGLRVPDVLLTGDHKKIEEFRRRAALEKTLKNRPDLLQK</sequence>
<gene>
    <name evidence="15" type="primary">trmD</name>
    <name evidence="19" type="ORF">HGMM_OP4C398</name>
</gene>
<comment type="similarity">
    <text evidence="3 15 17">Belongs to the RNA methyltransferase TrmD family.</text>
</comment>